<feature type="domain" description="Xylanolytic transcriptional activator regulatory" evidence="5">
    <location>
        <begin position="345"/>
        <end position="419"/>
    </location>
</feature>
<keyword evidence="1" id="KW-0805">Transcription regulation</keyword>
<keyword evidence="2" id="KW-0804">Transcription</keyword>
<evidence type="ECO:0000313" key="6">
    <source>
        <dbReference type="EMBL" id="KIW33341.1"/>
    </source>
</evidence>
<dbReference type="InterPro" id="IPR007219">
    <property type="entry name" value="XnlR_reg_dom"/>
</dbReference>
<dbReference type="GO" id="GO:0006351">
    <property type="term" value="P:DNA-templated transcription"/>
    <property type="evidence" value="ECO:0007669"/>
    <property type="project" value="InterPro"/>
</dbReference>
<dbReference type="EMBL" id="KN847040">
    <property type="protein sequence ID" value="KIW33341.1"/>
    <property type="molecule type" value="Genomic_DNA"/>
</dbReference>
<dbReference type="OrthoDB" id="4159052at2759"/>
<dbReference type="GeneID" id="27339392"/>
<dbReference type="PANTHER" id="PTHR47424">
    <property type="entry name" value="REGULATORY PROTEIN GAL4"/>
    <property type="match status" value="1"/>
</dbReference>
<evidence type="ECO:0000256" key="4">
    <source>
        <dbReference type="SAM" id="MobiDB-lite"/>
    </source>
</evidence>
<dbReference type="CDD" id="cd12148">
    <property type="entry name" value="fungal_TF_MHR"/>
    <property type="match status" value="1"/>
</dbReference>
<dbReference type="GO" id="GO:0005634">
    <property type="term" value="C:nucleus"/>
    <property type="evidence" value="ECO:0007669"/>
    <property type="project" value="TreeGrafter"/>
</dbReference>
<evidence type="ECO:0000256" key="2">
    <source>
        <dbReference type="ARBA" id="ARBA00023163"/>
    </source>
</evidence>
<accession>A0A0D1ZYX4</accession>
<keyword evidence="3" id="KW-0539">Nucleus</keyword>
<dbReference type="HOGENOM" id="CLU_008511_1_1_1"/>
<dbReference type="GO" id="GO:0000435">
    <property type="term" value="P:positive regulation of transcription from RNA polymerase II promoter by galactose"/>
    <property type="evidence" value="ECO:0007669"/>
    <property type="project" value="TreeGrafter"/>
</dbReference>
<proteinExistence type="predicted"/>
<evidence type="ECO:0000313" key="7">
    <source>
        <dbReference type="Proteomes" id="UP000054466"/>
    </source>
</evidence>
<protein>
    <recommendedName>
        <fullName evidence="5">Xylanolytic transcriptional activator regulatory domain-containing protein</fullName>
    </recommendedName>
</protein>
<dbReference type="VEuPathDB" id="FungiDB:PV07_00198"/>
<dbReference type="GO" id="GO:0008270">
    <property type="term" value="F:zinc ion binding"/>
    <property type="evidence" value="ECO:0007669"/>
    <property type="project" value="InterPro"/>
</dbReference>
<evidence type="ECO:0000259" key="5">
    <source>
        <dbReference type="SMART" id="SM00906"/>
    </source>
</evidence>
<reference evidence="6 7" key="1">
    <citation type="submission" date="2015-01" db="EMBL/GenBank/DDBJ databases">
        <title>The Genome Sequence of Cladophialophora immunda CBS83496.</title>
        <authorList>
            <consortium name="The Broad Institute Genomics Platform"/>
            <person name="Cuomo C."/>
            <person name="de Hoog S."/>
            <person name="Gorbushina A."/>
            <person name="Stielow B."/>
            <person name="Teixiera M."/>
            <person name="Abouelleil A."/>
            <person name="Chapman S.B."/>
            <person name="Priest M."/>
            <person name="Young S.K."/>
            <person name="Wortman J."/>
            <person name="Nusbaum C."/>
            <person name="Birren B."/>
        </authorList>
    </citation>
    <scope>NUCLEOTIDE SEQUENCE [LARGE SCALE GENOMIC DNA]</scope>
    <source>
        <strain evidence="6 7">CBS 83496</strain>
    </source>
</reference>
<dbReference type="GO" id="GO:0000978">
    <property type="term" value="F:RNA polymerase II cis-regulatory region sequence-specific DNA binding"/>
    <property type="evidence" value="ECO:0007669"/>
    <property type="project" value="TreeGrafter"/>
</dbReference>
<dbReference type="AlphaFoldDB" id="A0A0D1ZYX4"/>
<gene>
    <name evidence="6" type="ORF">PV07_00198</name>
</gene>
<evidence type="ECO:0000256" key="1">
    <source>
        <dbReference type="ARBA" id="ARBA00023015"/>
    </source>
</evidence>
<sequence length="752" mass="84135">MEKGRDIAQRCANAICSSANVAKHFLSQSYIQQLERKIFELEQRRGHPRPNSTTITAATSATAAVATATATATATTPILSIHPILGTVTASLTNDDLDDPTAVDASSSEHDLSNQPSVVRSDDLFRPSGGLSSDSFASDHALPGRDQLPSASVKNMHRNIPGAAEETEFLQWSKSVQRAPSMGFLRQVRDLSETDSQLPYSDSVKLNSTGLPQPAGKVQKDDPGYILPVRAVADDLMRLYWAEIHPIFPFVHRPSFKRQYNSLWTGEGIPPTRLFHCNLNVIFALSCQMNLALSAEARASSAASYYERGQRLLCFDVTELGTFETVQSLLLVAQYFQSINNQSRCWAILGTAVRTAQSLGLRREFSMSFMTQCEKEMFRRVWHGCILLERIVAHTLSFPATISEFPAQSIPLPSAVDDEYLSTDVDVENRQPSDQPSELEFFIQTMKLHGILTEVTSQFYATTDPSDTTKTTRSSSSLKEPHYRFVVDIEEKLNFFWSSLPRFLDSAKRDPDRSDKEARGVFLHQSRVLQNRFLFTRILLFRPFLAQLTSKQNYHPTSKLLSDELSVKQSILVRSAIICIKSAQELISQLNEDFGRNARRVPLAANSPSYWYNVIFVYTAATTILAARVYPIPLVNFGQTDLDRTWQQAIHILDRYERLNISRDPAQKCLAALTLLNDKTAAFRGHLARQESQQPAATQPMSTADTVASAGLQYSAEMVTFEDPTLLGFPIDMDWDWLNTSLFGLDVQTAFP</sequence>
<dbReference type="RefSeq" id="XP_016253557.1">
    <property type="nucleotide sequence ID" value="XM_016386629.1"/>
</dbReference>
<dbReference type="Proteomes" id="UP000054466">
    <property type="component" value="Unassembled WGS sequence"/>
</dbReference>
<feature type="region of interest" description="Disordered" evidence="4">
    <location>
        <begin position="99"/>
        <end position="152"/>
    </location>
</feature>
<evidence type="ECO:0000256" key="3">
    <source>
        <dbReference type="ARBA" id="ARBA00023242"/>
    </source>
</evidence>
<dbReference type="Pfam" id="PF04082">
    <property type="entry name" value="Fungal_trans"/>
    <property type="match status" value="1"/>
</dbReference>
<dbReference type="GO" id="GO:0000981">
    <property type="term" value="F:DNA-binding transcription factor activity, RNA polymerase II-specific"/>
    <property type="evidence" value="ECO:0007669"/>
    <property type="project" value="TreeGrafter"/>
</dbReference>
<name>A0A0D1ZYX4_9EURO</name>
<dbReference type="PANTHER" id="PTHR47424:SF4">
    <property type="entry name" value="ZN(II)2CYS6 TRANSCRIPTION FACTOR (EUROFUNG)"/>
    <property type="match status" value="1"/>
</dbReference>
<keyword evidence="7" id="KW-1185">Reference proteome</keyword>
<dbReference type="InterPro" id="IPR051127">
    <property type="entry name" value="Fungal_SecMet_Regulators"/>
</dbReference>
<organism evidence="6 7">
    <name type="scientific">Cladophialophora immunda</name>
    <dbReference type="NCBI Taxonomy" id="569365"/>
    <lineage>
        <taxon>Eukaryota</taxon>
        <taxon>Fungi</taxon>
        <taxon>Dikarya</taxon>
        <taxon>Ascomycota</taxon>
        <taxon>Pezizomycotina</taxon>
        <taxon>Eurotiomycetes</taxon>
        <taxon>Chaetothyriomycetidae</taxon>
        <taxon>Chaetothyriales</taxon>
        <taxon>Herpotrichiellaceae</taxon>
        <taxon>Cladophialophora</taxon>
    </lineage>
</organism>
<dbReference type="SMART" id="SM00906">
    <property type="entry name" value="Fungal_trans"/>
    <property type="match status" value="1"/>
</dbReference>
<dbReference type="STRING" id="569365.A0A0D1ZYX4"/>